<dbReference type="Pfam" id="PF01790">
    <property type="entry name" value="LGT"/>
    <property type="match status" value="1"/>
</dbReference>
<feature type="transmembrane region" description="Helical" evidence="8">
    <location>
        <begin position="188"/>
        <end position="207"/>
    </location>
</feature>
<comment type="similarity">
    <text evidence="1">Belongs to the Lgt family.</text>
</comment>
<feature type="transmembrane region" description="Helical" evidence="8">
    <location>
        <begin position="12"/>
        <end position="30"/>
    </location>
</feature>
<feature type="transmembrane region" description="Helical" evidence="8">
    <location>
        <begin position="42"/>
        <end position="60"/>
    </location>
</feature>
<evidence type="ECO:0000256" key="7">
    <source>
        <dbReference type="SAM" id="MobiDB-lite"/>
    </source>
</evidence>
<feature type="region of interest" description="Disordered" evidence="7">
    <location>
        <begin position="245"/>
        <end position="291"/>
    </location>
</feature>
<dbReference type="RefSeq" id="WP_163950130.1">
    <property type="nucleotide sequence ID" value="NZ_JAAIKC010000007.1"/>
</dbReference>
<sequence>MPDVLQIGPLQLEGHHLALLLACSVGLWLVRRQVLRLQDGNKLPITDIIFNGAMIVVLTWKLGVVFTQPSMLWTQPAKILFVSGSGIEVLLGLLIAIGYGWFQIRKLRIPAILMLDVLACGVTAAFLLYNALISDNGLPTTLPWGIGAEGTTSRFHPYPMYLAVLLVPLFLWQQFTQLQLHAPGSGRLFKYSLFHVGAAGMIASFFAQPASTVVFLSWPQLLFLFMLFIGMLLPPMAHNTNRRELSHMSQNDSKMQIQQEQQNKEHQKIASIPGKEGFVDKKLDGPNRPST</sequence>
<evidence type="ECO:0000256" key="6">
    <source>
        <dbReference type="ARBA" id="ARBA00023136"/>
    </source>
</evidence>
<comment type="caution">
    <text evidence="9">The sequence shown here is derived from an EMBL/GenBank/DDBJ whole genome shotgun (WGS) entry which is preliminary data.</text>
</comment>
<evidence type="ECO:0000256" key="5">
    <source>
        <dbReference type="ARBA" id="ARBA00022989"/>
    </source>
</evidence>
<evidence type="ECO:0000256" key="8">
    <source>
        <dbReference type="SAM" id="Phobius"/>
    </source>
</evidence>
<dbReference type="GO" id="GO:0008961">
    <property type="term" value="F:phosphatidylglycerol-prolipoprotein diacylglyceryl transferase activity"/>
    <property type="evidence" value="ECO:0007669"/>
    <property type="project" value="InterPro"/>
</dbReference>
<dbReference type="EMBL" id="JAAIKC010000007">
    <property type="protein sequence ID" value="NEW08050.1"/>
    <property type="molecule type" value="Genomic_DNA"/>
</dbReference>
<evidence type="ECO:0000313" key="9">
    <source>
        <dbReference type="EMBL" id="NEW08050.1"/>
    </source>
</evidence>
<evidence type="ECO:0000256" key="2">
    <source>
        <dbReference type="ARBA" id="ARBA00022475"/>
    </source>
</evidence>
<keyword evidence="4 8" id="KW-0812">Transmembrane</keyword>
<reference evidence="9" key="1">
    <citation type="submission" date="2020-02" db="EMBL/GenBank/DDBJ databases">
        <authorList>
            <person name="Shen X.-R."/>
            <person name="Zhang Y.-X."/>
        </authorList>
    </citation>
    <scope>NUCLEOTIDE SEQUENCE</scope>
    <source>
        <strain evidence="9">SYP-B3998</strain>
    </source>
</reference>
<dbReference type="GO" id="GO:0005886">
    <property type="term" value="C:plasma membrane"/>
    <property type="evidence" value="ECO:0007669"/>
    <property type="project" value="InterPro"/>
</dbReference>
<keyword evidence="6 8" id="KW-0472">Membrane</keyword>
<dbReference type="AlphaFoldDB" id="A0A6G4A133"/>
<gene>
    <name evidence="9" type="ORF">GK047_18785</name>
</gene>
<proteinExistence type="inferred from homology"/>
<feature type="transmembrane region" description="Helical" evidence="8">
    <location>
        <begin position="158"/>
        <end position="176"/>
    </location>
</feature>
<evidence type="ECO:0000256" key="4">
    <source>
        <dbReference type="ARBA" id="ARBA00022692"/>
    </source>
</evidence>
<evidence type="ECO:0000256" key="1">
    <source>
        <dbReference type="ARBA" id="ARBA00007150"/>
    </source>
</evidence>
<dbReference type="InterPro" id="IPR001640">
    <property type="entry name" value="Lgt"/>
</dbReference>
<organism evidence="9">
    <name type="scientific">Paenibacillus sp. SYP-B3998</name>
    <dbReference type="NCBI Taxonomy" id="2678564"/>
    <lineage>
        <taxon>Bacteria</taxon>
        <taxon>Bacillati</taxon>
        <taxon>Bacillota</taxon>
        <taxon>Bacilli</taxon>
        <taxon>Bacillales</taxon>
        <taxon>Paenibacillaceae</taxon>
        <taxon>Paenibacillus</taxon>
    </lineage>
</organism>
<name>A0A6G4A133_9BACL</name>
<evidence type="ECO:0000256" key="3">
    <source>
        <dbReference type="ARBA" id="ARBA00022679"/>
    </source>
</evidence>
<feature type="transmembrane region" description="Helical" evidence="8">
    <location>
        <begin position="109"/>
        <end position="129"/>
    </location>
</feature>
<protein>
    <recommendedName>
        <fullName evidence="10">Prolipoprotein diacylglyceryl transferase</fullName>
    </recommendedName>
</protein>
<keyword evidence="5 8" id="KW-1133">Transmembrane helix</keyword>
<feature type="transmembrane region" description="Helical" evidence="8">
    <location>
        <begin position="213"/>
        <end position="233"/>
    </location>
</feature>
<keyword evidence="3" id="KW-0808">Transferase</keyword>
<dbReference type="PANTHER" id="PTHR30589:SF0">
    <property type="entry name" value="PHOSPHATIDYLGLYCEROL--PROLIPOPROTEIN DIACYLGLYCERYL TRANSFERASE"/>
    <property type="match status" value="1"/>
</dbReference>
<dbReference type="PANTHER" id="PTHR30589">
    <property type="entry name" value="PROLIPOPROTEIN DIACYLGLYCERYL TRANSFERASE"/>
    <property type="match status" value="1"/>
</dbReference>
<feature type="transmembrane region" description="Helical" evidence="8">
    <location>
        <begin position="80"/>
        <end position="102"/>
    </location>
</feature>
<keyword evidence="2" id="KW-1003">Cell membrane</keyword>
<dbReference type="GO" id="GO:0042158">
    <property type="term" value="P:lipoprotein biosynthetic process"/>
    <property type="evidence" value="ECO:0007669"/>
    <property type="project" value="InterPro"/>
</dbReference>
<evidence type="ECO:0008006" key="10">
    <source>
        <dbReference type="Google" id="ProtNLM"/>
    </source>
</evidence>
<accession>A0A6G4A133</accession>